<dbReference type="AlphaFoldDB" id="A0A2A4IBJ6"/>
<dbReference type="SUPFAM" id="SSF55781">
    <property type="entry name" value="GAF domain-like"/>
    <property type="match status" value="1"/>
</dbReference>
<protein>
    <submittedName>
        <fullName evidence="2">GAF domain-containing protein</fullName>
    </submittedName>
</protein>
<organism evidence="2 3">
    <name type="scientific">Sphingomonas adhaesiva</name>
    <dbReference type="NCBI Taxonomy" id="28212"/>
    <lineage>
        <taxon>Bacteria</taxon>
        <taxon>Pseudomonadati</taxon>
        <taxon>Pseudomonadota</taxon>
        <taxon>Alphaproteobacteria</taxon>
        <taxon>Sphingomonadales</taxon>
        <taxon>Sphingomonadaceae</taxon>
        <taxon>Sphingomonas</taxon>
    </lineage>
</organism>
<evidence type="ECO:0000313" key="3">
    <source>
        <dbReference type="Proteomes" id="UP000218323"/>
    </source>
</evidence>
<evidence type="ECO:0000313" key="2">
    <source>
        <dbReference type="EMBL" id="PCG15971.1"/>
    </source>
</evidence>
<dbReference type="SMART" id="SM00065">
    <property type="entry name" value="GAF"/>
    <property type="match status" value="1"/>
</dbReference>
<gene>
    <name evidence="2" type="ORF">COA07_03150</name>
</gene>
<dbReference type="PANTHER" id="PTHR43102">
    <property type="entry name" value="SLR1143 PROTEIN"/>
    <property type="match status" value="1"/>
</dbReference>
<accession>A0A2A4IBJ6</accession>
<sequence length="169" mass="18530">MRWSLIKEWSRVRAVKRIGAETGVAEPDFDRFVQQAADAFAAPIALLTLIESDTLWIKAATGFEVECAARKDSFCTHAIDRGEPLEVCDASINPQFRNLPGVMGDPLARYYIGAPLTLMDGTDVGALCVIDTTAREPASRDQRAYLVALARQAARALERRAHVRNEAAA</sequence>
<dbReference type="Proteomes" id="UP000218323">
    <property type="component" value="Unassembled WGS sequence"/>
</dbReference>
<evidence type="ECO:0000259" key="1">
    <source>
        <dbReference type="SMART" id="SM00065"/>
    </source>
</evidence>
<comment type="caution">
    <text evidence="2">The sequence shown here is derived from an EMBL/GenBank/DDBJ whole genome shotgun (WGS) entry which is preliminary data.</text>
</comment>
<dbReference type="Pfam" id="PF01590">
    <property type="entry name" value="GAF"/>
    <property type="match status" value="1"/>
</dbReference>
<keyword evidence="3" id="KW-1185">Reference proteome</keyword>
<dbReference type="InterPro" id="IPR029016">
    <property type="entry name" value="GAF-like_dom_sf"/>
</dbReference>
<dbReference type="EMBL" id="NWVC01000001">
    <property type="protein sequence ID" value="PCG15971.1"/>
    <property type="molecule type" value="Genomic_DNA"/>
</dbReference>
<name>A0A2A4IBJ6_9SPHN</name>
<dbReference type="InterPro" id="IPR003018">
    <property type="entry name" value="GAF"/>
</dbReference>
<reference evidence="2 3" key="1">
    <citation type="submission" date="2017-09" db="EMBL/GenBank/DDBJ databases">
        <title>Sphingomonas adhaesiva DSM 7418, whole genome shotgun sequence.</title>
        <authorList>
            <person name="Feng G."/>
            <person name="Zhu H."/>
        </authorList>
    </citation>
    <scope>NUCLEOTIDE SEQUENCE [LARGE SCALE GENOMIC DNA]</scope>
    <source>
        <strain evidence="2 3">DSM 7418</strain>
    </source>
</reference>
<proteinExistence type="predicted"/>
<dbReference type="PANTHER" id="PTHR43102:SF2">
    <property type="entry name" value="GAF DOMAIN-CONTAINING PROTEIN"/>
    <property type="match status" value="1"/>
</dbReference>
<dbReference type="Gene3D" id="3.30.450.40">
    <property type="match status" value="1"/>
</dbReference>
<feature type="domain" description="GAF" evidence="1">
    <location>
        <begin position="24"/>
        <end position="167"/>
    </location>
</feature>